<proteinExistence type="predicted"/>
<comment type="caution">
    <text evidence="2">The sequence shown here is derived from an EMBL/GenBank/DDBJ whole genome shotgun (WGS) entry which is preliminary data.</text>
</comment>
<name>A0A8I1KK34_9GAMM</name>
<reference evidence="2 4" key="1">
    <citation type="submission" date="2020-09" db="EMBL/GenBank/DDBJ databases">
        <title>Draft Genomes of Bacterial Isolates from North Pond Shallow Sediments.</title>
        <authorList>
            <person name="Kiel Reese B."/>
            <person name="Mullis M."/>
            <person name="Weisend R.E."/>
        </authorList>
    </citation>
    <scope>NUCLEOTIDE SEQUENCE</scope>
    <source>
        <strain evidence="2">KJE-2</strain>
        <strain evidence="1 4">KJE-3</strain>
    </source>
</reference>
<dbReference type="AlphaFoldDB" id="A0A8I1KK34"/>
<dbReference type="Proteomes" id="UP000655994">
    <property type="component" value="Unassembled WGS sequence"/>
</dbReference>
<evidence type="ECO:0000313" key="1">
    <source>
        <dbReference type="EMBL" id="MBJ7265612.1"/>
    </source>
</evidence>
<evidence type="ECO:0000313" key="2">
    <source>
        <dbReference type="EMBL" id="MBJ7316714.1"/>
    </source>
</evidence>
<accession>A0A8I1KK34</accession>
<evidence type="ECO:0000313" key="3">
    <source>
        <dbReference type="Proteomes" id="UP000621390"/>
    </source>
</evidence>
<dbReference type="RefSeq" id="WP_199493556.1">
    <property type="nucleotide sequence ID" value="NZ_JAEMOP010000009.1"/>
</dbReference>
<evidence type="ECO:0000313" key="4">
    <source>
        <dbReference type="Proteomes" id="UP000655994"/>
    </source>
</evidence>
<organism evidence="2 3">
    <name type="scientific">Idiomarina abyssalis</name>
    <dbReference type="NCBI Taxonomy" id="86102"/>
    <lineage>
        <taxon>Bacteria</taxon>
        <taxon>Pseudomonadati</taxon>
        <taxon>Pseudomonadota</taxon>
        <taxon>Gammaproteobacteria</taxon>
        <taxon>Alteromonadales</taxon>
        <taxon>Idiomarinaceae</taxon>
        <taxon>Idiomarina</taxon>
    </lineage>
</organism>
<dbReference type="EMBL" id="JAEMOS010000002">
    <property type="protein sequence ID" value="MBJ7265612.1"/>
    <property type="molecule type" value="Genomic_DNA"/>
</dbReference>
<sequence length="129" mass="15097">MLIRVMVRKTEQREKFLQERALLQAPIASIEHAAQRLMFNTNSESRMSLIEDVAQRINTDRDKRTLESEQYFMQQLKALVGISVQKLNSNYTVVVKLESDALQILVMDERYKPCKWLDKSYTLTTEEVA</sequence>
<keyword evidence="4" id="KW-1185">Reference proteome</keyword>
<dbReference type="EMBL" id="JAEMOP010000009">
    <property type="protein sequence ID" value="MBJ7316714.1"/>
    <property type="molecule type" value="Genomic_DNA"/>
</dbReference>
<protein>
    <submittedName>
        <fullName evidence="2">Uncharacterized protein</fullName>
    </submittedName>
</protein>
<dbReference type="Proteomes" id="UP000621390">
    <property type="component" value="Unassembled WGS sequence"/>
</dbReference>
<gene>
    <name evidence="1" type="ORF">JHC10_01505</name>
    <name evidence="2" type="ORF">JHC11_12035</name>
</gene>